<evidence type="ECO:0000259" key="2">
    <source>
        <dbReference type="Pfam" id="PF00149"/>
    </source>
</evidence>
<reference evidence="3" key="1">
    <citation type="journal article" date="2024" name="Antonie Van Leeuwenhoek">
        <title>Isoptericola haloaureus sp. nov., a dimorphic actinobacterium isolated from mangrove sediments of southeast India, implicating biosaline agricultural significance through nitrogen fixation and salt tolerance genes.</title>
        <authorList>
            <person name="Prathaban M."/>
            <person name="Prathiviraj R."/>
            <person name="Ravichandran M."/>
            <person name="Natarajan S.D."/>
            <person name="Sobanaa M."/>
            <person name="Hari Krishna Kumar S."/>
            <person name="Chandrasekar V."/>
            <person name="Selvin J."/>
        </authorList>
    </citation>
    <scope>NUCLEOTIDE SEQUENCE</scope>
    <source>
        <strain evidence="3">MP1014</strain>
    </source>
</reference>
<organism evidence="3 4">
    <name type="scientific">Isoptericola haloaureus</name>
    <dbReference type="NCBI Taxonomy" id="1542902"/>
    <lineage>
        <taxon>Bacteria</taxon>
        <taxon>Bacillati</taxon>
        <taxon>Actinomycetota</taxon>
        <taxon>Actinomycetes</taxon>
        <taxon>Micrococcales</taxon>
        <taxon>Promicromonosporaceae</taxon>
        <taxon>Isoptericola</taxon>
    </lineage>
</organism>
<keyword evidence="4" id="KW-1185">Reference proteome</keyword>
<evidence type="ECO:0000313" key="4">
    <source>
        <dbReference type="Proteomes" id="UP001310387"/>
    </source>
</evidence>
<comment type="caution">
    <text evidence="3">The sequence shown here is derived from an EMBL/GenBank/DDBJ whole genome shotgun (WGS) entry which is preliminary data.</text>
</comment>
<dbReference type="Gene3D" id="3.60.21.10">
    <property type="match status" value="1"/>
</dbReference>
<dbReference type="SUPFAM" id="SSF56300">
    <property type="entry name" value="Metallo-dependent phosphatases"/>
    <property type="match status" value="1"/>
</dbReference>
<feature type="domain" description="Calcineurin-like phosphoesterase" evidence="2">
    <location>
        <begin position="273"/>
        <end position="438"/>
    </location>
</feature>
<dbReference type="InterPro" id="IPR004843">
    <property type="entry name" value="Calcineurin-like_PHP"/>
</dbReference>
<accession>A0ABU7ZCA9</accession>
<dbReference type="EMBL" id="JBAGLP010000120">
    <property type="protein sequence ID" value="MEG3616672.1"/>
    <property type="molecule type" value="Genomic_DNA"/>
</dbReference>
<gene>
    <name evidence="3" type="ORF">V5O49_16215</name>
</gene>
<sequence length="569" mass="58996">MTERRTPPRWLRWTLVVTAAVVACVVYGVTTASAELNLGPHEAVYEVDTDGLVVTDLGPLGTLEIDSPLPLGLGVDVTVQEIPADLTAVDDASTLDKLVGDLDRYLQFYDSPQITFDAVTWALVASAARRTVGALVVVALAAWGVRLLLGPRRRDELSATLAPRTWQLTAGAVVVGVVGSTLVAGDVTPPRAGRPASEVFAGTALEGARITGRLASVVDTYGGQLLELYEENEAFYAAADDDLHDAWRAWEIRDAVRTNLGAASPVPEDAVTMLVVSDLHCNTGMSPLIRSTAELSGTDVMLNAGDTTMNGTAVEKACVDSFAAAVPDDVPMIVADGNHDSVLTSAQEAAHGQVVLDGSVVEASGVRILGDRDVLETRIGEGTTVARERTPAEQAAELAATACAEGDVDLLLVHTPVVGDPALESGCVPFQVSGHTHRRAGPVQVGQGIRYVSASTAGAASGQATVGPLRGTAEMTLLRFDPEDGRVLDVQVVSVNPAGQATVHDREPVPEVVPAVGQLEPTAAPEAAPVTPSPEASPVATPLELEDPPDGGSTQEPSPSPSPEGPLAP</sequence>
<name>A0ABU7ZCA9_9MICO</name>
<dbReference type="Proteomes" id="UP001310387">
    <property type="component" value="Unassembled WGS sequence"/>
</dbReference>
<dbReference type="PROSITE" id="PS51257">
    <property type="entry name" value="PROKAR_LIPOPROTEIN"/>
    <property type="match status" value="1"/>
</dbReference>
<dbReference type="RefSeq" id="WP_332903129.1">
    <property type="nucleotide sequence ID" value="NZ_JBAGLP010000120.1"/>
</dbReference>
<evidence type="ECO:0000313" key="3">
    <source>
        <dbReference type="EMBL" id="MEG3616672.1"/>
    </source>
</evidence>
<reference evidence="3" key="2">
    <citation type="submission" date="2024-02" db="EMBL/GenBank/DDBJ databases">
        <authorList>
            <person name="Prathaban M."/>
            <person name="Mythili R."/>
            <person name="Sharmila Devi N."/>
            <person name="Sobanaa M."/>
            <person name="Prathiviraj R."/>
            <person name="Selvin J."/>
        </authorList>
    </citation>
    <scope>NUCLEOTIDE SEQUENCE</scope>
    <source>
        <strain evidence="3">MP1014</strain>
    </source>
</reference>
<proteinExistence type="predicted"/>
<feature type="region of interest" description="Disordered" evidence="1">
    <location>
        <begin position="521"/>
        <end position="569"/>
    </location>
</feature>
<feature type="compositionally biased region" description="Low complexity" evidence="1">
    <location>
        <begin position="521"/>
        <end position="540"/>
    </location>
</feature>
<protein>
    <submittedName>
        <fullName evidence="3">Metallophosphoesterase</fullName>
    </submittedName>
</protein>
<feature type="compositionally biased region" description="Pro residues" evidence="1">
    <location>
        <begin position="558"/>
        <end position="569"/>
    </location>
</feature>
<dbReference type="Pfam" id="PF00149">
    <property type="entry name" value="Metallophos"/>
    <property type="match status" value="1"/>
</dbReference>
<evidence type="ECO:0000256" key="1">
    <source>
        <dbReference type="SAM" id="MobiDB-lite"/>
    </source>
</evidence>
<dbReference type="InterPro" id="IPR029052">
    <property type="entry name" value="Metallo-depent_PP-like"/>
</dbReference>